<reference evidence="2" key="1">
    <citation type="submission" date="2014-09" db="EMBL/GenBank/DDBJ databases">
        <authorList>
            <person name="Magalhaes I.L.F."/>
            <person name="Oliveira U."/>
            <person name="Santos F.R."/>
            <person name="Vidigal T.H.D.A."/>
            <person name="Brescovit A.D."/>
            <person name="Santos A.J."/>
        </authorList>
    </citation>
    <scope>NUCLEOTIDE SEQUENCE</scope>
    <source>
        <tissue evidence="2">Shoot tissue taken approximately 20 cm above the soil surface</tissue>
    </source>
</reference>
<dbReference type="SUPFAM" id="SSF48371">
    <property type="entry name" value="ARM repeat"/>
    <property type="match status" value="1"/>
</dbReference>
<sequence>MARAVSRKMHCCIPVAEDQSGGAARPTTASGGKAPASRATAEKWLNYFVRTIALAERIGNGLGTLAFTWATVVVLGGFSTDLGEDFWYATAIVFLEALRVFSRESRSDDELLFKTTGGISLKRVRLITEIPYYLNAGIVIVCLYGIMLFFLMVYLAFPRPPLPPEYQFLLMAALLALVSMVRLPSVVECMKENLVLQFIPLVAVLTFGGALLGAGVSPRQVALDTTPLLVGCLQYNVIQFILRTAKVPARLPLCIRKFGSLIFPIWIIISVMLTLGPMGILLLLGTVLVGNIQIPVALARIALSSLRLSNKDILKTNNVHLAPALRIFYSMVLAQGTLYILACFFESTLSLSLRRSLAQKCDLAYKKGAQSIDLYYEHAYDKCMQGGVLSPEDLNLVRFAVASLDSNSSDKKLAAVRILYSLLQKEDSRKEVVSNITTSTKAVATLISLMGWTTPEDECTRIRLFAAKVTAEIADDIKIVGITGTIQIVSSLLDAKNQPVGVRQDSNAKDTPSQLVVGNSRFRRLLQGVKKIMSQEDSGKKEEEEAPLTDNDFLPILGMVILEKLAYDLDNCAEINRATGLIPKIIGFMSYTPHTTKISEPQQNLIMISSLKLVAKLASTNEEIGTTLRRKILEQPFLLSNLVAILEDSSNHLEQWELAVIIIAKLAIDEKTSHEIGSFQLIIPKLMQAFLGRQKPSNTYYDRSVRMVAGEALSKLSMENSGYCLAILEEKGYNLLEDLTNMLQEDEYTYVAASLIWSLCVHSSNKLLCCPQSSEQLSSALRAALVKMMDAQGKQLEALIGLALQICNVIPKPFADELESQQTNRAGIVQKLVSTLNSSKIQSPEYPRMRRVVVEMTISIVRLCPSYATIFREQEMMEALSKVERTSKIERVRPSKAEKDGVLSSNMGALLDSSEPLPVLVAKAKGLIDSAPPTPGGQPGRDHA</sequence>
<proteinExistence type="predicted"/>
<dbReference type="InterPro" id="IPR011989">
    <property type="entry name" value="ARM-like"/>
</dbReference>
<reference evidence="2" key="2">
    <citation type="journal article" date="2015" name="Data Brief">
        <title>Shoot transcriptome of the giant reed, Arundo donax.</title>
        <authorList>
            <person name="Barrero R.A."/>
            <person name="Guerrero F.D."/>
            <person name="Moolhuijzen P."/>
            <person name="Goolsby J.A."/>
            <person name="Tidwell J."/>
            <person name="Bellgard S.E."/>
            <person name="Bellgard M.I."/>
        </authorList>
    </citation>
    <scope>NUCLEOTIDE SEQUENCE</scope>
    <source>
        <tissue evidence="2">Shoot tissue taken approximately 20 cm above the soil surface</tissue>
    </source>
</reference>
<dbReference type="AlphaFoldDB" id="A0A0A8ZPU9"/>
<dbReference type="PANTHER" id="PTHR33115:SF37">
    <property type="entry name" value="OS01G0618300 PROTEIN"/>
    <property type="match status" value="1"/>
</dbReference>
<organism evidence="2">
    <name type="scientific">Arundo donax</name>
    <name type="common">Giant reed</name>
    <name type="synonym">Donax arundinaceus</name>
    <dbReference type="NCBI Taxonomy" id="35708"/>
    <lineage>
        <taxon>Eukaryota</taxon>
        <taxon>Viridiplantae</taxon>
        <taxon>Streptophyta</taxon>
        <taxon>Embryophyta</taxon>
        <taxon>Tracheophyta</taxon>
        <taxon>Spermatophyta</taxon>
        <taxon>Magnoliopsida</taxon>
        <taxon>Liliopsida</taxon>
        <taxon>Poales</taxon>
        <taxon>Poaceae</taxon>
        <taxon>PACMAD clade</taxon>
        <taxon>Arundinoideae</taxon>
        <taxon>Arundineae</taxon>
        <taxon>Arundo</taxon>
    </lineage>
</organism>
<dbReference type="PANTHER" id="PTHR33115">
    <property type="entry name" value="ARM REPEAT SUPERFAMILY PROTEIN"/>
    <property type="match status" value="1"/>
</dbReference>
<feature type="transmembrane region" description="Helical" evidence="1">
    <location>
        <begin position="132"/>
        <end position="156"/>
    </location>
</feature>
<feature type="transmembrane region" description="Helical" evidence="1">
    <location>
        <begin position="254"/>
        <end position="274"/>
    </location>
</feature>
<dbReference type="InterPro" id="IPR016024">
    <property type="entry name" value="ARM-type_fold"/>
</dbReference>
<name>A0A0A8ZPU9_ARUDO</name>
<protein>
    <submittedName>
        <fullName evidence="2">Uncharacterized protein</fullName>
    </submittedName>
</protein>
<feature type="transmembrane region" description="Helical" evidence="1">
    <location>
        <begin position="168"/>
        <end position="187"/>
    </location>
</feature>
<keyword evidence="1" id="KW-0812">Transmembrane</keyword>
<evidence type="ECO:0000313" key="2">
    <source>
        <dbReference type="EMBL" id="JAD40826.1"/>
    </source>
</evidence>
<keyword evidence="1" id="KW-1133">Transmembrane helix</keyword>
<feature type="transmembrane region" description="Helical" evidence="1">
    <location>
        <begin position="324"/>
        <end position="342"/>
    </location>
</feature>
<dbReference type="Gene3D" id="1.25.10.10">
    <property type="entry name" value="Leucine-rich Repeat Variant"/>
    <property type="match status" value="1"/>
</dbReference>
<feature type="transmembrane region" description="Helical" evidence="1">
    <location>
        <begin position="194"/>
        <end position="215"/>
    </location>
</feature>
<evidence type="ECO:0000256" key="1">
    <source>
        <dbReference type="SAM" id="Phobius"/>
    </source>
</evidence>
<accession>A0A0A8ZPU9</accession>
<dbReference type="EMBL" id="GBRH01257069">
    <property type="protein sequence ID" value="JAD40826.1"/>
    <property type="molecule type" value="Transcribed_RNA"/>
</dbReference>
<keyword evidence="1" id="KW-0472">Membrane</keyword>